<organism evidence="2 3">
    <name type="scientific">Streptococcus dentapri</name>
    <dbReference type="NCBI Taxonomy" id="573564"/>
    <lineage>
        <taxon>Bacteria</taxon>
        <taxon>Bacillati</taxon>
        <taxon>Bacillota</taxon>
        <taxon>Bacilli</taxon>
        <taxon>Lactobacillales</taxon>
        <taxon>Streptococcaceae</taxon>
        <taxon>Streptococcus</taxon>
    </lineage>
</organism>
<feature type="compositionally biased region" description="Basic residues" evidence="1">
    <location>
        <begin position="132"/>
        <end position="142"/>
    </location>
</feature>
<evidence type="ECO:0000256" key="1">
    <source>
        <dbReference type="SAM" id="MobiDB-lite"/>
    </source>
</evidence>
<proteinExistence type="predicted"/>
<dbReference type="Pfam" id="PF11208">
    <property type="entry name" value="DUF2992"/>
    <property type="match status" value="1"/>
</dbReference>
<comment type="caution">
    <text evidence="2">The sequence shown here is derived from an EMBL/GenBank/DDBJ whole genome shotgun (WGS) entry which is preliminary data.</text>
</comment>
<evidence type="ECO:0000313" key="3">
    <source>
        <dbReference type="Proteomes" id="UP001595901"/>
    </source>
</evidence>
<keyword evidence="3" id="KW-1185">Reference proteome</keyword>
<dbReference type="PIRSF" id="PIRSF021328">
    <property type="entry name" value="UCP021328"/>
    <property type="match status" value="1"/>
</dbReference>
<feature type="compositionally biased region" description="Basic residues" evidence="1">
    <location>
        <begin position="75"/>
        <end position="91"/>
    </location>
</feature>
<reference evidence="3" key="1">
    <citation type="journal article" date="2019" name="Int. J. Syst. Evol. Microbiol.">
        <title>The Global Catalogue of Microorganisms (GCM) 10K type strain sequencing project: providing services to taxonomists for standard genome sequencing and annotation.</title>
        <authorList>
            <consortium name="The Broad Institute Genomics Platform"/>
            <consortium name="The Broad Institute Genome Sequencing Center for Infectious Disease"/>
            <person name="Wu L."/>
            <person name="Ma J."/>
        </authorList>
    </citation>
    <scope>NUCLEOTIDE SEQUENCE [LARGE SCALE GENOMIC DNA]</scope>
    <source>
        <strain evidence="3">CCUG 58728</strain>
    </source>
</reference>
<feature type="compositionally biased region" description="Basic and acidic residues" evidence="1">
    <location>
        <begin position="118"/>
        <end position="131"/>
    </location>
</feature>
<protein>
    <submittedName>
        <fullName evidence="2">YjdF family protein</fullName>
    </submittedName>
</protein>
<feature type="region of interest" description="Disordered" evidence="1">
    <location>
        <begin position="68"/>
        <end position="142"/>
    </location>
</feature>
<accession>A0ABV8D3L1</accession>
<name>A0ABV8D3L1_9STRE</name>
<gene>
    <name evidence="2" type="ORF">ACFOSE_09085</name>
</gene>
<dbReference type="Proteomes" id="UP001595901">
    <property type="component" value="Unassembled WGS sequence"/>
</dbReference>
<sequence>MQMTVYFDGAFWSALIEYNEPKQGYQAFRYIFGKEPKEAEILQFIYKDLSKWMHKQEKLGVQRNDSVQFQGVRRVNPKRKQREASRAKKKPAISTKAQQVMQESHELLKKERRANQKQKREAYKEEQFLRKQEKRRQKKKGH</sequence>
<dbReference type="InterPro" id="IPR016787">
    <property type="entry name" value="UCP021328"/>
</dbReference>
<dbReference type="EMBL" id="JBHSAC010000078">
    <property type="protein sequence ID" value="MFC3932900.1"/>
    <property type="molecule type" value="Genomic_DNA"/>
</dbReference>
<evidence type="ECO:0000313" key="2">
    <source>
        <dbReference type="EMBL" id="MFC3932900.1"/>
    </source>
</evidence>
<dbReference type="RefSeq" id="WP_380432634.1">
    <property type="nucleotide sequence ID" value="NZ_JBHSAC010000078.1"/>
</dbReference>